<dbReference type="InterPro" id="IPR023606">
    <property type="entry name" value="CoA-Trfase_III_dom_1_sf"/>
</dbReference>
<dbReference type="OrthoDB" id="3564496at2"/>
<dbReference type="InterPro" id="IPR003673">
    <property type="entry name" value="CoA-Trfase_fam_III"/>
</dbReference>
<dbReference type="InterPro" id="IPR050509">
    <property type="entry name" value="CoA-transferase_III"/>
</dbReference>
<evidence type="ECO:0000313" key="2">
    <source>
        <dbReference type="Proteomes" id="UP000595446"/>
    </source>
</evidence>
<gene>
    <name evidence="1" type="ORF">MHEC_27120</name>
</gene>
<organism evidence="1 2">
    <name type="scientific">Mycobacterium heckeshornense</name>
    <dbReference type="NCBI Taxonomy" id="110505"/>
    <lineage>
        <taxon>Bacteria</taxon>
        <taxon>Bacillati</taxon>
        <taxon>Actinomycetota</taxon>
        <taxon>Actinomycetes</taxon>
        <taxon>Mycobacteriales</taxon>
        <taxon>Mycobacteriaceae</taxon>
        <taxon>Mycobacterium</taxon>
    </lineage>
</organism>
<sequence>MIGLLSGIRVLECAVLPSGDQAGRLLGDLGAEVTKVEQPGAGDYIRELGGLLAPHNSPTHLLLNRNKRSLTLNLRTDEGREIFYRLLADTDVVIDGFAGDACDRLGIGYEDLRKAKPDIVYCQVSGYGRRGPYGQIPVHGYMMSAVAGVPHLEIQPDGIVQEVLTAGDRYFPGFVDGPMMGGTYGALTAIAALVYRATTGQGAYIDASGTDATIAAQAQDAVAMWNLVNTKNRDNLPPFVGSEARERPKYGYYLTKDDKFVMLAAIEHKFWDNFCRVVDRPDLAEAKYLDSPVDFHTGGRKTLADELVPIMRSKTQAEWMQVAIDHDIPISPSNSVLQTVTDPHLRAREIIYESVHPQAGPFVNVGWPAPVEGQPFAIEREAPWLGQHTDEILGELGMSAGEVAALRQRGVV</sequence>
<dbReference type="SUPFAM" id="SSF89796">
    <property type="entry name" value="CoA-transferase family III (CaiB/BaiF)"/>
    <property type="match status" value="1"/>
</dbReference>
<dbReference type="Pfam" id="PF02515">
    <property type="entry name" value="CoA_transf_3"/>
    <property type="match status" value="1"/>
</dbReference>
<evidence type="ECO:0000313" key="1">
    <source>
        <dbReference type="EMBL" id="BCO36279.1"/>
    </source>
</evidence>
<name>A0A7R7GUX7_9MYCO</name>
<dbReference type="GO" id="GO:0016740">
    <property type="term" value="F:transferase activity"/>
    <property type="evidence" value="ECO:0007669"/>
    <property type="project" value="UniProtKB-KW"/>
</dbReference>
<reference evidence="1 2" key="1">
    <citation type="submission" date="2020-12" db="EMBL/GenBank/DDBJ databases">
        <title>Complete genome sequence of Mycobacterium heckeshornense JCM 15655T, closely related to a pathogenic non-tuberculous mycobacterial species Mycobacterium xenopi.</title>
        <authorList>
            <person name="Yoshida M."/>
            <person name="Fukano H."/>
            <person name="Asakura T."/>
            <person name="Suzuki M."/>
            <person name="Hoshino Y."/>
        </authorList>
    </citation>
    <scope>NUCLEOTIDE SEQUENCE [LARGE SCALE GENOMIC DNA]</scope>
    <source>
        <strain evidence="1 2">JCM 15655</strain>
    </source>
</reference>
<dbReference type="EMBL" id="AP024237">
    <property type="protein sequence ID" value="BCO36279.1"/>
    <property type="molecule type" value="Genomic_DNA"/>
</dbReference>
<dbReference type="Proteomes" id="UP000595446">
    <property type="component" value="Chromosome"/>
</dbReference>
<dbReference type="AlphaFoldDB" id="A0A7R7GUX7"/>
<proteinExistence type="predicted"/>
<protein>
    <submittedName>
        <fullName evidence="1">CoA transferase</fullName>
    </submittedName>
</protein>
<dbReference type="Gene3D" id="3.40.50.10540">
    <property type="entry name" value="Crotonobetainyl-coa:carnitine coa-transferase, domain 1"/>
    <property type="match status" value="1"/>
</dbReference>
<dbReference type="InterPro" id="IPR044855">
    <property type="entry name" value="CoA-Trfase_III_dom3_sf"/>
</dbReference>
<keyword evidence="2" id="KW-1185">Reference proteome</keyword>
<dbReference type="PANTHER" id="PTHR48228">
    <property type="entry name" value="SUCCINYL-COA--D-CITRAMALATE COA-TRANSFERASE"/>
    <property type="match status" value="1"/>
</dbReference>
<accession>A0A7R7GUX7</accession>
<dbReference type="PANTHER" id="PTHR48228:SF5">
    <property type="entry name" value="ALPHA-METHYLACYL-COA RACEMASE"/>
    <property type="match status" value="1"/>
</dbReference>
<dbReference type="Gene3D" id="3.30.1540.10">
    <property type="entry name" value="formyl-coa transferase, domain 3"/>
    <property type="match status" value="1"/>
</dbReference>
<keyword evidence="1" id="KW-0808">Transferase</keyword>